<dbReference type="Proteomes" id="UP000255425">
    <property type="component" value="Unassembled WGS sequence"/>
</dbReference>
<evidence type="ECO:0000256" key="4">
    <source>
        <dbReference type="ARBA" id="ARBA00022597"/>
    </source>
</evidence>
<evidence type="ECO:0000256" key="3">
    <source>
        <dbReference type="ARBA" id="ARBA00022475"/>
    </source>
</evidence>
<dbReference type="GO" id="GO:0015771">
    <property type="term" value="P:trehalose transport"/>
    <property type="evidence" value="ECO:0007669"/>
    <property type="project" value="TreeGrafter"/>
</dbReference>
<dbReference type="PANTHER" id="PTHR30175">
    <property type="entry name" value="PHOSPHOTRANSFERASE SYSTEM TRANSPORT PROTEIN"/>
    <property type="match status" value="1"/>
</dbReference>
<keyword evidence="10" id="KW-0808">Transferase</keyword>
<feature type="transmembrane region" description="Helical" evidence="8">
    <location>
        <begin position="9"/>
        <end position="28"/>
    </location>
</feature>
<evidence type="ECO:0000256" key="8">
    <source>
        <dbReference type="SAM" id="Phobius"/>
    </source>
</evidence>
<sequence length="73" mass="8060">MFGLHINQLGYPGQVLPMLVAAYILAAIEKSLCKVIPTVLDNLLTPLLSIFITAFITFLFVGAYYTTTRILVI</sequence>
<dbReference type="InterPro" id="IPR050558">
    <property type="entry name" value="PTS_Sugar-Specific_Components"/>
</dbReference>
<organism evidence="10 11">
    <name type="scientific">Staphylococcus saccharolyticus</name>
    <dbReference type="NCBI Taxonomy" id="33028"/>
    <lineage>
        <taxon>Bacteria</taxon>
        <taxon>Bacillati</taxon>
        <taxon>Bacillota</taxon>
        <taxon>Bacilli</taxon>
        <taxon>Bacillales</taxon>
        <taxon>Staphylococcaceae</taxon>
        <taxon>Staphylococcus</taxon>
    </lineage>
</organism>
<dbReference type="EC" id="2.7.1.-" evidence="10"/>
<evidence type="ECO:0000256" key="2">
    <source>
        <dbReference type="ARBA" id="ARBA00022448"/>
    </source>
</evidence>
<evidence type="ECO:0000256" key="6">
    <source>
        <dbReference type="ARBA" id="ARBA00022989"/>
    </source>
</evidence>
<dbReference type="Pfam" id="PF02378">
    <property type="entry name" value="PTS_EIIC"/>
    <property type="match status" value="1"/>
</dbReference>
<dbReference type="GO" id="GO:0090589">
    <property type="term" value="F:protein-phosphocysteine-trehalose phosphotransferase system transporter activity"/>
    <property type="evidence" value="ECO:0007669"/>
    <property type="project" value="TreeGrafter"/>
</dbReference>
<feature type="transmembrane region" description="Helical" evidence="8">
    <location>
        <begin position="48"/>
        <end position="67"/>
    </location>
</feature>
<comment type="subcellular location">
    <subcellularLocation>
        <location evidence="1">Cell membrane</location>
        <topology evidence="1">Multi-pass membrane protein</topology>
    </subcellularLocation>
</comment>
<evidence type="ECO:0000259" key="9">
    <source>
        <dbReference type="Pfam" id="PF02378"/>
    </source>
</evidence>
<name>A0A380GYY8_9STAP</name>
<keyword evidence="2" id="KW-0813">Transport</keyword>
<evidence type="ECO:0000256" key="5">
    <source>
        <dbReference type="ARBA" id="ARBA00022692"/>
    </source>
</evidence>
<accession>A0A380GYY8</accession>
<proteinExistence type="predicted"/>
<dbReference type="EMBL" id="UHDZ01000001">
    <property type="protein sequence ID" value="SUM68918.1"/>
    <property type="molecule type" value="Genomic_DNA"/>
</dbReference>
<dbReference type="InterPro" id="IPR003352">
    <property type="entry name" value="PTS_EIIC"/>
</dbReference>
<evidence type="ECO:0000313" key="10">
    <source>
        <dbReference type="EMBL" id="SUM68918.1"/>
    </source>
</evidence>
<keyword evidence="7 8" id="KW-0472">Membrane</keyword>
<dbReference type="GO" id="GO:0008982">
    <property type="term" value="F:protein-N(PI)-phosphohistidine-sugar phosphotransferase activity"/>
    <property type="evidence" value="ECO:0007669"/>
    <property type="project" value="InterPro"/>
</dbReference>
<dbReference type="PANTHER" id="PTHR30175:SF4">
    <property type="entry name" value="PTS SYSTEM TREHALOSE-SPECIFIC EIIBC COMPONENT"/>
    <property type="match status" value="1"/>
</dbReference>
<dbReference type="AlphaFoldDB" id="A0A380GYY8"/>
<keyword evidence="4" id="KW-0762">Sugar transport</keyword>
<dbReference type="GO" id="GO:0005886">
    <property type="term" value="C:plasma membrane"/>
    <property type="evidence" value="ECO:0007669"/>
    <property type="project" value="UniProtKB-SubCell"/>
</dbReference>
<keyword evidence="6 8" id="KW-1133">Transmembrane helix</keyword>
<gene>
    <name evidence="10" type="primary">scrA_3</name>
    <name evidence="10" type="ORF">NCTC11807_00675</name>
</gene>
<evidence type="ECO:0000256" key="7">
    <source>
        <dbReference type="ARBA" id="ARBA00023136"/>
    </source>
</evidence>
<keyword evidence="11" id="KW-1185">Reference proteome</keyword>
<reference evidence="10 11" key="1">
    <citation type="submission" date="2018-06" db="EMBL/GenBank/DDBJ databases">
        <authorList>
            <consortium name="Pathogen Informatics"/>
            <person name="Doyle S."/>
        </authorList>
    </citation>
    <scope>NUCLEOTIDE SEQUENCE [LARGE SCALE GENOMIC DNA]</scope>
    <source>
        <strain evidence="10 11">NCTC11807</strain>
    </source>
</reference>
<feature type="domain" description="Phosphotransferase system EIIC" evidence="9">
    <location>
        <begin position="1"/>
        <end position="63"/>
    </location>
</feature>
<protein>
    <submittedName>
        <fullName evidence="10">PTS system, sucrose-specific IIB component / PTS system, sucrose-specific IIC component</fullName>
        <ecNumber evidence="10">2.7.1.-</ecNumber>
    </submittedName>
</protein>
<dbReference type="GO" id="GO:0009401">
    <property type="term" value="P:phosphoenolpyruvate-dependent sugar phosphotransferase system"/>
    <property type="evidence" value="ECO:0007669"/>
    <property type="project" value="InterPro"/>
</dbReference>
<keyword evidence="5 8" id="KW-0812">Transmembrane</keyword>
<evidence type="ECO:0000256" key="1">
    <source>
        <dbReference type="ARBA" id="ARBA00004651"/>
    </source>
</evidence>
<keyword evidence="3" id="KW-1003">Cell membrane</keyword>
<evidence type="ECO:0000313" key="11">
    <source>
        <dbReference type="Proteomes" id="UP000255425"/>
    </source>
</evidence>